<keyword evidence="5" id="KW-1185">Reference proteome</keyword>
<dbReference type="AlphaFoldDB" id="A0A167C4S4"/>
<organism evidence="4 5">
    <name type="scientific">Sugiyamaella lignohabitans</name>
    <dbReference type="NCBI Taxonomy" id="796027"/>
    <lineage>
        <taxon>Eukaryota</taxon>
        <taxon>Fungi</taxon>
        <taxon>Dikarya</taxon>
        <taxon>Ascomycota</taxon>
        <taxon>Saccharomycotina</taxon>
        <taxon>Dipodascomycetes</taxon>
        <taxon>Dipodascales</taxon>
        <taxon>Trichomonascaceae</taxon>
        <taxon>Sugiyamaella</taxon>
    </lineage>
</organism>
<keyword evidence="1" id="KW-0694">RNA-binding</keyword>
<evidence type="ECO:0000313" key="5">
    <source>
        <dbReference type="Proteomes" id="UP000189580"/>
    </source>
</evidence>
<name>A0A167C4S4_9ASCO</name>
<dbReference type="OrthoDB" id="417481at2759"/>
<dbReference type="SUPFAM" id="SSF54928">
    <property type="entry name" value="RNA-binding domain, RBD"/>
    <property type="match status" value="1"/>
</dbReference>
<sequence>MNSLELTRYSLNASVSGPSLDTSSGRIVSTCLRHSSSGNDANNSPVRFAVGHEVHMATSEGKFGSIQTGVQAVDSSQPGINSRADSLRQIPISDYISCGMHEKTREPSPTSTSLRSLWFSGPQPVSSSESSRPFNPIGFGSNIYPRDESLSPCQNNHTLFSLGSVIDSLGLVSGPLVRLEHRIEPIDTSSICADSERQTRLVKVSNLPINPTDQNTVSFSLSPQSVLESCIAAGGTVPGSTFIEGSTVVALYYDLRDSVRLVDKLRERLAESNRSSHRVTGNWANIQVAFIPVHEFDIVYRASTFLEHLALHKKVAVHLVIKENMRYCGYTTESIGQILTKSIGDIRYIRKLPTTYAVVFVCEFFDIRARLNCINATREESSTLPFYCLSSYSSENNMVKSTEAVSGVSQNQEQQLQPNENICYPHHQLNKSGTIASKPPISIYSTNSPTSASKRSFASVASSGLNRNNEFVLRGSSDHSGIRPVPDLSGKTLKGKGNENPFGISQKHFGFQIVDQNSRNGDSTSWEDSQEQIISTTATDTTLPAPIASSSPVLAPKSVAPLLTTILSPLSSSQMNRMNADTTSGISGSIVTRAAVPSKSIIDLDRIEQGLDTRKTIMIRNIPNKIDQQMLKEYIDVTNRNTYDFLYLRIDFNNKCNVGYAFISFIDPRHIITFARARAGTRWNKFNSAKICDMSYAAIYVESPL</sequence>
<gene>
    <name evidence="4" type="primary">mei2</name>
    <name evidence="4" type="ORF">AWJ20_4016</name>
</gene>
<dbReference type="InterPro" id="IPR035979">
    <property type="entry name" value="RBD_domain_sf"/>
</dbReference>
<dbReference type="GeneID" id="30036102"/>
<dbReference type="RefSeq" id="XP_018733691.1">
    <property type="nucleotide sequence ID" value="XM_018881064.1"/>
</dbReference>
<evidence type="ECO:0000259" key="3">
    <source>
        <dbReference type="Pfam" id="PF04059"/>
    </source>
</evidence>
<dbReference type="Proteomes" id="UP000189580">
    <property type="component" value="Chromosome c"/>
</dbReference>
<dbReference type="Pfam" id="PF04059">
    <property type="entry name" value="RRM_2"/>
    <property type="match status" value="1"/>
</dbReference>
<protein>
    <submittedName>
        <fullName evidence="4">RNA-binding protein involved in meiosis Mei2</fullName>
    </submittedName>
</protein>
<reference evidence="4 5" key="1">
    <citation type="submission" date="2016-02" db="EMBL/GenBank/DDBJ databases">
        <title>Complete genome sequence and transcriptome regulation of the pentose utilising yeast Sugiyamaella lignohabitans.</title>
        <authorList>
            <person name="Bellasio M."/>
            <person name="Peymann A."/>
            <person name="Valli M."/>
            <person name="Sipitzky M."/>
            <person name="Graf A."/>
            <person name="Sauer M."/>
            <person name="Marx H."/>
            <person name="Mattanovich D."/>
        </authorList>
    </citation>
    <scope>NUCLEOTIDE SEQUENCE [LARGE SCALE GENOMIC DNA]</scope>
    <source>
        <strain evidence="4 5">CBS 10342</strain>
    </source>
</reference>
<dbReference type="InterPro" id="IPR007201">
    <property type="entry name" value="Mei2-like_Rrm_C"/>
</dbReference>
<evidence type="ECO:0000256" key="1">
    <source>
        <dbReference type="ARBA" id="ARBA00022884"/>
    </source>
</evidence>
<dbReference type="EMBL" id="CP014500">
    <property type="protein sequence ID" value="ANB11214.1"/>
    <property type="molecule type" value="Genomic_DNA"/>
</dbReference>
<dbReference type="GO" id="GO:0003723">
    <property type="term" value="F:RNA binding"/>
    <property type="evidence" value="ECO:0007669"/>
    <property type="project" value="UniProtKB-KW"/>
</dbReference>
<evidence type="ECO:0000313" key="4">
    <source>
        <dbReference type="EMBL" id="ANB11214.1"/>
    </source>
</evidence>
<dbReference type="PANTHER" id="PTHR23189">
    <property type="entry name" value="RNA RECOGNITION MOTIF-CONTAINING"/>
    <property type="match status" value="1"/>
</dbReference>
<accession>A0A167C4S4</accession>
<feature type="region of interest" description="Disordered" evidence="2">
    <location>
        <begin position="475"/>
        <end position="494"/>
    </location>
</feature>
<evidence type="ECO:0000256" key="2">
    <source>
        <dbReference type="SAM" id="MobiDB-lite"/>
    </source>
</evidence>
<dbReference type="InterPro" id="IPR034862">
    <property type="entry name" value="Fungal_Mei2-like_RRM3"/>
</dbReference>
<dbReference type="KEGG" id="slb:AWJ20_4016"/>
<dbReference type="CDD" id="cd12532">
    <property type="entry name" value="RRM3_MEI2_fungi"/>
    <property type="match status" value="1"/>
</dbReference>
<proteinExistence type="predicted"/>
<feature type="domain" description="Mei2-like C-terminal RNA recognition motif" evidence="3">
    <location>
        <begin position="614"/>
        <end position="700"/>
    </location>
</feature>